<dbReference type="RefSeq" id="WP_272010659.1">
    <property type="nucleotide sequence ID" value="NZ_JAQNDN010000028.1"/>
</dbReference>
<sequence length="528" mass="57765">MIRLAFASVLASMPAPSTAPSHQKASESSSLPKAEKHTPVGTQQHGTPQQHGGMQPQGAGSTPVESMEDSVTAGNHLQVAEDHPPPGPPQFLSSRMYDGGFNSIDKGVLMNFTPSGGRYEVWEVQKNVAMDHALILSLGPNGAEDWRVKFQWAANESWWEPLGSTLDAAGNFYFMYITNKSGSSYKWRIVKVSKTGTIAWQKTLYTTTWGKEPTFMAAHPDGGVVVLSSCNGQVRDLYTARISGGGDLLWEKKYDVDGLNNFPNALAVAADGGIYVVGDDDMGMHVRKYGADGSHRWTSNFLRKNQYERPKGRHAFLAPNGDLVVAGSARGGNDPDWLFVNRYAAVGGNLLKSFVSPLAADEGHLGDGGLRGVYALRGGDSAIYFAWDDDDKLDSQWWLRRVTFPLGSGGAEPQVSWTRNFTGDKAMNVERLVWFPNGAIGVLGRGKRMIGNDYRSETRVRSVSMTGTDFGQAKYSSPGDFNNEPVASGIGREAILHVLGWQYWSGDGWNDENVMRLRFQLKYTPPPN</sequence>
<organism evidence="3 4">
    <name type="scientific">Nannocystis radixulma</name>
    <dbReference type="NCBI Taxonomy" id="2995305"/>
    <lineage>
        <taxon>Bacteria</taxon>
        <taxon>Pseudomonadati</taxon>
        <taxon>Myxococcota</taxon>
        <taxon>Polyangia</taxon>
        <taxon>Nannocystales</taxon>
        <taxon>Nannocystaceae</taxon>
        <taxon>Nannocystis</taxon>
    </lineage>
</organism>
<proteinExistence type="predicted"/>
<dbReference type="InterPro" id="IPR011042">
    <property type="entry name" value="6-blade_b-propeller_TolB-like"/>
</dbReference>
<protein>
    <submittedName>
        <fullName evidence="3">Uncharacterized protein</fullName>
    </submittedName>
</protein>
<dbReference type="SUPFAM" id="SSF101898">
    <property type="entry name" value="NHL repeat"/>
    <property type="match status" value="1"/>
</dbReference>
<accession>A0ABT5BMW4</accession>
<keyword evidence="4" id="KW-1185">Reference proteome</keyword>
<keyword evidence="2" id="KW-0732">Signal</keyword>
<name>A0ABT5BMW4_9BACT</name>
<feature type="chain" id="PRO_5046468787" evidence="2">
    <location>
        <begin position="20"/>
        <end position="528"/>
    </location>
</feature>
<feature type="signal peptide" evidence="2">
    <location>
        <begin position="1"/>
        <end position="19"/>
    </location>
</feature>
<dbReference type="EMBL" id="JAQNDN010000028">
    <property type="protein sequence ID" value="MDC0675510.1"/>
    <property type="molecule type" value="Genomic_DNA"/>
</dbReference>
<evidence type="ECO:0000256" key="1">
    <source>
        <dbReference type="SAM" id="MobiDB-lite"/>
    </source>
</evidence>
<evidence type="ECO:0000313" key="4">
    <source>
        <dbReference type="Proteomes" id="UP001217838"/>
    </source>
</evidence>
<dbReference type="Gene3D" id="2.120.10.30">
    <property type="entry name" value="TolB, C-terminal domain"/>
    <property type="match status" value="1"/>
</dbReference>
<evidence type="ECO:0000256" key="2">
    <source>
        <dbReference type="SAM" id="SignalP"/>
    </source>
</evidence>
<feature type="compositionally biased region" description="Polar residues" evidence="1">
    <location>
        <begin position="18"/>
        <end position="31"/>
    </location>
</feature>
<feature type="compositionally biased region" description="Low complexity" evidence="1">
    <location>
        <begin position="41"/>
        <end position="60"/>
    </location>
</feature>
<evidence type="ECO:0000313" key="3">
    <source>
        <dbReference type="EMBL" id="MDC0675510.1"/>
    </source>
</evidence>
<reference evidence="3 4" key="1">
    <citation type="submission" date="2022-11" db="EMBL/GenBank/DDBJ databases">
        <title>Minimal conservation of predation-associated metabolite biosynthetic gene clusters underscores biosynthetic potential of Myxococcota including descriptions for ten novel species: Archangium lansinium sp. nov., Myxococcus landrumus sp. nov., Nannocystis bai.</title>
        <authorList>
            <person name="Ahearne A."/>
            <person name="Stevens C."/>
            <person name="Dowd S."/>
        </authorList>
    </citation>
    <scope>NUCLEOTIDE SEQUENCE [LARGE SCALE GENOMIC DNA]</scope>
    <source>
        <strain evidence="3 4">NCELM</strain>
    </source>
</reference>
<gene>
    <name evidence="3" type="ORF">POL58_47640</name>
</gene>
<comment type="caution">
    <text evidence="3">The sequence shown here is derived from an EMBL/GenBank/DDBJ whole genome shotgun (WGS) entry which is preliminary data.</text>
</comment>
<feature type="region of interest" description="Disordered" evidence="1">
    <location>
        <begin position="12"/>
        <end position="71"/>
    </location>
</feature>
<dbReference type="Proteomes" id="UP001217838">
    <property type="component" value="Unassembled WGS sequence"/>
</dbReference>